<feature type="domain" description="Nucleoside transporter/FeoB GTPase Gate" evidence="10">
    <location>
        <begin position="98"/>
        <end position="197"/>
    </location>
</feature>
<feature type="transmembrane region" description="Helical" evidence="7">
    <location>
        <begin position="141"/>
        <end position="161"/>
    </location>
</feature>
<dbReference type="InterPro" id="IPR002668">
    <property type="entry name" value="CNT_N_dom"/>
</dbReference>
<keyword evidence="5 7" id="KW-1133">Transmembrane helix</keyword>
<dbReference type="GO" id="GO:0005886">
    <property type="term" value="C:plasma membrane"/>
    <property type="evidence" value="ECO:0007669"/>
    <property type="project" value="UniProtKB-SubCell"/>
</dbReference>
<dbReference type="Pfam" id="PF07670">
    <property type="entry name" value="Gate"/>
    <property type="match status" value="1"/>
</dbReference>
<dbReference type="GO" id="GO:0015293">
    <property type="term" value="F:symporter activity"/>
    <property type="evidence" value="ECO:0007669"/>
    <property type="project" value="TreeGrafter"/>
</dbReference>
<evidence type="ECO:0000313" key="12">
    <source>
        <dbReference type="Proteomes" id="UP000192906"/>
    </source>
</evidence>
<feature type="transmembrane region" description="Helical" evidence="7">
    <location>
        <begin position="207"/>
        <end position="226"/>
    </location>
</feature>
<protein>
    <submittedName>
        <fullName evidence="11">Concentrative nucleoside transporter, CNT family</fullName>
    </submittedName>
</protein>
<comment type="similarity">
    <text evidence="2">Belongs to the concentrative nucleoside transporter (CNT) (TC 2.A.41) family.</text>
</comment>
<evidence type="ECO:0000256" key="1">
    <source>
        <dbReference type="ARBA" id="ARBA00004651"/>
    </source>
</evidence>
<feature type="transmembrane region" description="Helical" evidence="7">
    <location>
        <begin position="101"/>
        <end position="120"/>
    </location>
</feature>
<proteinExistence type="inferred from homology"/>
<dbReference type="GO" id="GO:0005337">
    <property type="term" value="F:nucleoside transmembrane transporter activity"/>
    <property type="evidence" value="ECO:0007669"/>
    <property type="project" value="InterPro"/>
</dbReference>
<accession>A0A1X7DC16</accession>
<dbReference type="Pfam" id="PF07662">
    <property type="entry name" value="Nucleos_tra2_C"/>
    <property type="match status" value="1"/>
</dbReference>
<sequence>MIQSCFGLLGLILIAWAISENRRGVHVKIVFMGLFLQILIATLMLKVSAFSNAMMFLNHAVDALQLATEAGTSFIFGYLGGGPLPFAEISPGASWTLAFRALPLILVVSALSALLFYWRIIPVIVKGFSFILQKTMNIGGALGLGVAANIFVGMVEAPIIIAPYVSAMSRSELMTLMVSGMATISGTVLVLYASILNPVLPGAIGHILTASIISAPAAILIAQLMVPETATALAENNAKISSTASSSMDAVTQGTSDGIKLVISVVALLLVLVALVSLANQILHFLPDVYGEPITLQRILSIVMWPIVWLMGIPASEASTAAGLMGTKTILNEFLAYLQLAHLSPGLLSPRSTIIMTYAMCGFANLGSLGILIGGLTTIAPSRKEEIVEMGIKSIIGGTLATCMTGAVVGILY</sequence>
<feature type="transmembrane region" description="Helical" evidence="7">
    <location>
        <begin position="261"/>
        <end position="283"/>
    </location>
</feature>
<evidence type="ECO:0000256" key="6">
    <source>
        <dbReference type="ARBA" id="ARBA00023136"/>
    </source>
</evidence>
<dbReference type="PANTHER" id="PTHR10590:SF4">
    <property type="entry name" value="SOLUTE CARRIER FAMILY 28 MEMBER 3"/>
    <property type="match status" value="1"/>
</dbReference>
<evidence type="ECO:0000313" key="11">
    <source>
        <dbReference type="EMBL" id="SMF12662.1"/>
    </source>
</evidence>
<evidence type="ECO:0000256" key="4">
    <source>
        <dbReference type="ARBA" id="ARBA00022692"/>
    </source>
</evidence>
<evidence type="ECO:0000256" key="5">
    <source>
        <dbReference type="ARBA" id="ARBA00022989"/>
    </source>
</evidence>
<feature type="domain" description="Concentrative nucleoside transporter N-terminal" evidence="8">
    <location>
        <begin position="6"/>
        <end position="79"/>
    </location>
</feature>
<keyword evidence="6 7" id="KW-0472">Membrane</keyword>
<dbReference type="AlphaFoldDB" id="A0A1X7DC16"/>
<feature type="transmembrane region" description="Helical" evidence="7">
    <location>
        <begin position="61"/>
        <end position="81"/>
    </location>
</feature>
<feature type="transmembrane region" description="Helical" evidence="7">
    <location>
        <begin position="29"/>
        <end position="49"/>
    </location>
</feature>
<feature type="transmembrane region" description="Helical" evidence="7">
    <location>
        <begin position="355"/>
        <end position="380"/>
    </location>
</feature>
<name>A0A1X7DC16_9BACT</name>
<dbReference type="Proteomes" id="UP000192906">
    <property type="component" value="Unassembled WGS sequence"/>
</dbReference>
<feature type="domain" description="Concentrative nucleoside transporter C-terminal" evidence="9">
    <location>
        <begin position="206"/>
        <end position="410"/>
    </location>
</feature>
<evidence type="ECO:0000259" key="10">
    <source>
        <dbReference type="Pfam" id="PF07670"/>
    </source>
</evidence>
<evidence type="ECO:0000256" key="2">
    <source>
        <dbReference type="ARBA" id="ARBA00009033"/>
    </source>
</evidence>
<dbReference type="InterPro" id="IPR008276">
    <property type="entry name" value="C_nuclsd_transpt"/>
</dbReference>
<evidence type="ECO:0000256" key="7">
    <source>
        <dbReference type="SAM" id="Phobius"/>
    </source>
</evidence>
<reference evidence="12" key="1">
    <citation type="submission" date="2017-04" db="EMBL/GenBank/DDBJ databases">
        <authorList>
            <person name="Varghese N."/>
            <person name="Submissions S."/>
        </authorList>
    </citation>
    <scope>NUCLEOTIDE SEQUENCE [LARGE SCALE GENOMIC DNA]</scope>
    <source>
        <strain evidence="12">K3S</strain>
    </source>
</reference>
<feature type="transmembrane region" description="Helical" evidence="7">
    <location>
        <begin position="392"/>
        <end position="412"/>
    </location>
</feature>
<organism evidence="11 12">
    <name type="scientific">Desulfovibrio gilichinskyi</name>
    <dbReference type="NCBI Taxonomy" id="1519643"/>
    <lineage>
        <taxon>Bacteria</taxon>
        <taxon>Pseudomonadati</taxon>
        <taxon>Thermodesulfobacteriota</taxon>
        <taxon>Desulfovibrionia</taxon>
        <taxon>Desulfovibrionales</taxon>
        <taxon>Desulfovibrionaceae</taxon>
        <taxon>Desulfovibrio</taxon>
    </lineage>
</organism>
<keyword evidence="4 7" id="KW-0812">Transmembrane</keyword>
<dbReference type="Pfam" id="PF01773">
    <property type="entry name" value="Nucleos_tra2_N"/>
    <property type="match status" value="1"/>
</dbReference>
<dbReference type="InterPro" id="IPR011657">
    <property type="entry name" value="CNT_C_dom"/>
</dbReference>
<evidence type="ECO:0000259" key="8">
    <source>
        <dbReference type="Pfam" id="PF01773"/>
    </source>
</evidence>
<dbReference type="PANTHER" id="PTHR10590">
    <property type="entry name" value="SODIUM/NUCLEOSIDE COTRANSPORTER"/>
    <property type="match status" value="1"/>
</dbReference>
<dbReference type="RefSeq" id="WP_170921400.1">
    <property type="nucleotide sequence ID" value="NZ_FWZU01000003.1"/>
</dbReference>
<dbReference type="InterPro" id="IPR011642">
    <property type="entry name" value="Gate_dom"/>
</dbReference>
<feature type="transmembrane region" description="Helical" evidence="7">
    <location>
        <begin position="173"/>
        <end position="195"/>
    </location>
</feature>
<feature type="transmembrane region" description="Helical" evidence="7">
    <location>
        <begin position="295"/>
        <end position="315"/>
    </location>
</feature>
<evidence type="ECO:0000256" key="3">
    <source>
        <dbReference type="ARBA" id="ARBA00022475"/>
    </source>
</evidence>
<comment type="subcellular location">
    <subcellularLocation>
        <location evidence="1">Cell membrane</location>
        <topology evidence="1">Multi-pass membrane protein</topology>
    </subcellularLocation>
</comment>
<keyword evidence="3" id="KW-1003">Cell membrane</keyword>
<dbReference type="STRING" id="1519643.SAMN06295933_1744"/>
<evidence type="ECO:0000259" key="9">
    <source>
        <dbReference type="Pfam" id="PF07662"/>
    </source>
</evidence>
<keyword evidence="12" id="KW-1185">Reference proteome</keyword>
<dbReference type="EMBL" id="FWZU01000003">
    <property type="protein sequence ID" value="SMF12662.1"/>
    <property type="molecule type" value="Genomic_DNA"/>
</dbReference>
<gene>
    <name evidence="11" type="ORF">SAMN06295933_1744</name>
</gene>